<dbReference type="InterPro" id="IPR003439">
    <property type="entry name" value="ABC_transporter-like_ATP-bd"/>
</dbReference>
<protein>
    <submittedName>
        <fullName evidence="12">ABCC1 protein</fullName>
    </submittedName>
</protein>
<evidence type="ECO:0000256" key="1">
    <source>
        <dbReference type="ARBA" id="ARBA00004141"/>
    </source>
</evidence>
<dbReference type="SUPFAM" id="SSF90123">
    <property type="entry name" value="ABC transporter transmembrane region"/>
    <property type="match status" value="2"/>
</dbReference>
<dbReference type="SMART" id="SM00382">
    <property type="entry name" value="AAA"/>
    <property type="match status" value="2"/>
</dbReference>
<dbReference type="PROSITE" id="PS50929">
    <property type="entry name" value="ABC_TM1F"/>
    <property type="match status" value="2"/>
</dbReference>
<feature type="compositionally biased region" description="Polar residues" evidence="8">
    <location>
        <begin position="391"/>
        <end position="406"/>
    </location>
</feature>
<dbReference type="GO" id="GO:0016887">
    <property type="term" value="F:ATP hydrolysis activity"/>
    <property type="evidence" value="ECO:0007669"/>
    <property type="project" value="InterPro"/>
</dbReference>
<keyword evidence="5" id="KW-0067">ATP-binding</keyword>
<dbReference type="Proteomes" id="UP000649617">
    <property type="component" value="Unassembled WGS sequence"/>
</dbReference>
<feature type="transmembrane region" description="Helical" evidence="9">
    <location>
        <begin position="703"/>
        <end position="723"/>
    </location>
</feature>
<dbReference type="SUPFAM" id="SSF52540">
    <property type="entry name" value="P-loop containing nucleoside triphosphate hydrolases"/>
    <property type="match status" value="2"/>
</dbReference>
<feature type="region of interest" description="Disordered" evidence="8">
    <location>
        <begin position="391"/>
        <end position="433"/>
    </location>
</feature>
<sequence length="1019" mass="111395">MAFRVGPVGFLGLAVLFFTVPIQHMIAKRGGQVRVKALAFTDERMKFVTEVVQGIRVAKLYAWEDAIYQYVASARRTECSKLCTSLLMKIVVREGLLLMAPVLVSAGKALALALILAGKMWQDGELELSEAIMILGLLNTLRFPMNLLALSLASTQDCLVAAKRISSFLQREDSRRRDVHPEEHDPELAAYAAYAKEVVCCWDSTLSFRLRVTSCCLERGSRVAIIGKVGSGKTSFLSMLLGEMQSQQGRSLLQGRVAYMAQEIYDQVLDSAALLPDLESLLDGDLTDIGERGINLSGGQKARVGLARCLYAAKAGSADVIMLDAPFAALDTLTAQTVIEGLIQMTSGCTVLCAMSSQTHLLPNFEKLLVMDDGVLVAAGSQDEVRQQVGPTSLLENAGQGQSKANESSRSPTRSPDRSAARTPKDSSRRLMRADASGKTFPITALGKWLGGPLHPCQGFLIGVPICFIFLVGQGCRVLADVSLTQWGAGQTDFSAPVVLLGILAIVLGLRIAVCTVASFRAARLLHNAMFWRLLRAPVTTYFDVVTSGEICNKFSKDLEFADVQLPEFLTQFLSNGAQLAIIFGLTIFAVPWFAIVLGLLSVVFVIVAVRSGYLLRGLQRFESSARSPIYTSFAETLSGLQTIRAWGQEERFSQAHTQVMRRNLRFFHAASMSDIWLQFRLELLTVVIIGSFSYLSVALRSFVDGNVVGLALVYAIQMTAMFQRCTKLAILIGQMLTACERVLSFEKIPQEPSLVESQDLQLGQWPQGSIAFENVSVQYRDGDLVLKEVSFHAPPGTRVGVCGRSGAGKSSLIMALFRVVDPVAGNIKLDGVDISKIGLHMLRKNLAIIPQESIIFSGSLRSNLDPFRRVLDDHVLEEALQRVGLQGLVKDSGLDMVIAEQGGNLSQGQRQLLCIARAFVRENRIMILDEATSSVDEETDSLIKHALQEHWSKGHEKCTVLTVAHRLSTILDYDRILVLSKGEVVEFDSPAALLLQPEGYFARMVKETALEATTKASL</sequence>
<keyword evidence="3 9" id="KW-0812">Transmembrane</keyword>
<dbReference type="GO" id="GO:0016020">
    <property type="term" value="C:membrane"/>
    <property type="evidence" value="ECO:0007669"/>
    <property type="project" value="UniProtKB-SubCell"/>
</dbReference>
<accession>A0A812KTJ3</accession>
<dbReference type="InterPro" id="IPR050173">
    <property type="entry name" value="ABC_transporter_C-like"/>
</dbReference>
<dbReference type="CDD" id="cd18580">
    <property type="entry name" value="ABC_6TM_ABCC_D2"/>
    <property type="match status" value="1"/>
</dbReference>
<dbReference type="Gene3D" id="1.20.1560.10">
    <property type="entry name" value="ABC transporter type 1, transmembrane domain"/>
    <property type="match status" value="2"/>
</dbReference>
<gene>
    <name evidence="12" type="primary">ABCC1</name>
    <name evidence="12" type="ORF">SPIL2461_LOCUS3438</name>
</gene>
<dbReference type="InterPro" id="IPR017871">
    <property type="entry name" value="ABC_transporter-like_CS"/>
</dbReference>
<organism evidence="12 13">
    <name type="scientific">Symbiodinium pilosum</name>
    <name type="common">Dinoflagellate</name>
    <dbReference type="NCBI Taxonomy" id="2952"/>
    <lineage>
        <taxon>Eukaryota</taxon>
        <taxon>Sar</taxon>
        <taxon>Alveolata</taxon>
        <taxon>Dinophyceae</taxon>
        <taxon>Suessiales</taxon>
        <taxon>Symbiodiniaceae</taxon>
        <taxon>Symbiodinium</taxon>
    </lineage>
</organism>
<comment type="caution">
    <text evidence="12">The sequence shown here is derived from an EMBL/GenBank/DDBJ whole genome shotgun (WGS) entry which is preliminary data.</text>
</comment>
<feature type="domain" description="ABC transporter" evidence="10">
    <location>
        <begin position="193"/>
        <end position="398"/>
    </location>
</feature>
<reference evidence="12" key="1">
    <citation type="submission" date="2021-02" db="EMBL/GenBank/DDBJ databases">
        <authorList>
            <person name="Dougan E. K."/>
            <person name="Rhodes N."/>
            <person name="Thang M."/>
            <person name="Chan C."/>
        </authorList>
    </citation>
    <scope>NUCLEOTIDE SEQUENCE</scope>
</reference>
<keyword evidence="13" id="KW-1185">Reference proteome</keyword>
<dbReference type="InterPro" id="IPR011527">
    <property type="entry name" value="ABC1_TM_dom"/>
</dbReference>
<dbReference type="Gene3D" id="3.40.50.300">
    <property type="entry name" value="P-loop containing nucleotide triphosphate hydrolases"/>
    <property type="match status" value="3"/>
</dbReference>
<dbReference type="EMBL" id="CAJNIZ010004191">
    <property type="protein sequence ID" value="CAE7229898.1"/>
    <property type="molecule type" value="Genomic_DNA"/>
</dbReference>
<keyword evidence="7 9" id="KW-0472">Membrane</keyword>
<evidence type="ECO:0000259" key="10">
    <source>
        <dbReference type="PROSITE" id="PS50893"/>
    </source>
</evidence>
<feature type="compositionally biased region" description="Basic and acidic residues" evidence="8">
    <location>
        <begin position="415"/>
        <end position="433"/>
    </location>
</feature>
<evidence type="ECO:0000256" key="2">
    <source>
        <dbReference type="ARBA" id="ARBA00022448"/>
    </source>
</evidence>
<dbReference type="PROSITE" id="PS00211">
    <property type="entry name" value="ABC_TRANSPORTER_1"/>
    <property type="match status" value="2"/>
</dbReference>
<feature type="transmembrane region" description="Helical" evidence="9">
    <location>
        <begin position="580"/>
        <end position="610"/>
    </location>
</feature>
<feature type="transmembrane region" description="Helical" evidence="9">
    <location>
        <begin position="676"/>
        <end position="696"/>
    </location>
</feature>
<feature type="transmembrane region" description="Helical" evidence="9">
    <location>
        <begin position="460"/>
        <end position="480"/>
    </location>
</feature>
<comment type="subcellular location">
    <subcellularLocation>
        <location evidence="1">Membrane</location>
        <topology evidence="1">Multi-pass membrane protein</topology>
    </subcellularLocation>
</comment>
<feature type="domain" description="ABC transmembrane type-1" evidence="11">
    <location>
        <begin position="498"/>
        <end position="735"/>
    </location>
</feature>
<dbReference type="GO" id="GO:0005524">
    <property type="term" value="F:ATP binding"/>
    <property type="evidence" value="ECO:0007669"/>
    <property type="project" value="UniProtKB-KW"/>
</dbReference>
<evidence type="ECO:0000313" key="12">
    <source>
        <dbReference type="EMBL" id="CAE7229898.1"/>
    </source>
</evidence>
<dbReference type="InterPro" id="IPR044726">
    <property type="entry name" value="ABCC_6TM_D2"/>
</dbReference>
<evidence type="ECO:0000259" key="11">
    <source>
        <dbReference type="PROSITE" id="PS50929"/>
    </source>
</evidence>
<proteinExistence type="predicted"/>
<keyword evidence="4" id="KW-0547">Nucleotide-binding</keyword>
<evidence type="ECO:0000256" key="3">
    <source>
        <dbReference type="ARBA" id="ARBA00022692"/>
    </source>
</evidence>
<dbReference type="OrthoDB" id="6500128at2759"/>
<evidence type="ECO:0000256" key="8">
    <source>
        <dbReference type="SAM" id="MobiDB-lite"/>
    </source>
</evidence>
<keyword evidence="6 9" id="KW-1133">Transmembrane helix</keyword>
<dbReference type="PANTHER" id="PTHR24223">
    <property type="entry name" value="ATP-BINDING CASSETTE SUB-FAMILY C"/>
    <property type="match status" value="1"/>
</dbReference>
<dbReference type="CDD" id="cd03244">
    <property type="entry name" value="ABCC_MRP_domain2"/>
    <property type="match status" value="1"/>
</dbReference>
<dbReference type="GO" id="GO:0140359">
    <property type="term" value="F:ABC-type transporter activity"/>
    <property type="evidence" value="ECO:0007669"/>
    <property type="project" value="InterPro"/>
</dbReference>
<dbReference type="InterPro" id="IPR036640">
    <property type="entry name" value="ABC1_TM_sf"/>
</dbReference>
<dbReference type="AlphaFoldDB" id="A0A812KTJ3"/>
<feature type="transmembrane region" description="Helical" evidence="9">
    <location>
        <begin position="141"/>
        <end position="162"/>
    </location>
</feature>
<feature type="transmembrane region" description="Helical" evidence="9">
    <location>
        <begin position="6"/>
        <end position="26"/>
    </location>
</feature>
<dbReference type="PROSITE" id="PS50893">
    <property type="entry name" value="ABC_TRANSPORTER_2"/>
    <property type="match status" value="2"/>
</dbReference>
<evidence type="ECO:0000313" key="13">
    <source>
        <dbReference type="Proteomes" id="UP000649617"/>
    </source>
</evidence>
<feature type="domain" description="ABC transporter" evidence="10">
    <location>
        <begin position="771"/>
        <end position="1007"/>
    </location>
</feature>
<feature type="transmembrane region" description="Helical" evidence="9">
    <location>
        <begin position="96"/>
        <end position="121"/>
    </location>
</feature>
<name>A0A812KTJ3_SYMPI</name>
<feature type="transmembrane region" description="Helical" evidence="9">
    <location>
        <begin position="500"/>
        <end position="523"/>
    </location>
</feature>
<evidence type="ECO:0000256" key="4">
    <source>
        <dbReference type="ARBA" id="ARBA00022741"/>
    </source>
</evidence>
<evidence type="ECO:0000256" key="7">
    <source>
        <dbReference type="ARBA" id="ARBA00023136"/>
    </source>
</evidence>
<dbReference type="Pfam" id="PF00664">
    <property type="entry name" value="ABC_membrane"/>
    <property type="match status" value="2"/>
</dbReference>
<dbReference type="FunFam" id="3.40.50.300:FF:000838">
    <property type="entry name" value="ABC multidrug transporter (Eurofung)"/>
    <property type="match status" value="1"/>
</dbReference>
<dbReference type="Pfam" id="PF00005">
    <property type="entry name" value="ABC_tran"/>
    <property type="match status" value="2"/>
</dbReference>
<dbReference type="InterPro" id="IPR027417">
    <property type="entry name" value="P-loop_NTPase"/>
</dbReference>
<dbReference type="InterPro" id="IPR003593">
    <property type="entry name" value="AAA+_ATPase"/>
</dbReference>
<feature type="domain" description="ABC transmembrane type-1" evidence="11">
    <location>
        <begin position="1"/>
        <end position="157"/>
    </location>
</feature>
<evidence type="ECO:0000256" key="9">
    <source>
        <dbReference type="SAM" id="Phobius"/>
    </source>
</evidence>
<evidence type="ECO:0000256" key="6">
    <source>
        <dbReference type="ARBA" id="ARBA00022989"/>
    </source>
</evidence>
<keyword evidence="2" id="KW-0813">Transport</keyword>
<evidence type="ECO:0000256" key="5">
    <source>
        <dbReference type="ARBA" id="ARBA00022840"/>
    </source>
</evidence>